<dbReference type="OrthoDB" id="2706506at2"/>
<keyword evidence="2" id="KW-1185">Reference proteome</keyword>
<reference evidence="2" key="1">
    <citation type="submission" date="2018-11" db="EMBL/GenBank/DDBJ databases">
        <title>Complete genome sequence of Paenibacillus sp. ML311-T8.</title>
        <authorList>
            <person name="Nam Y.-D."/>
            <person name="Kang J."/>
            <person name="Chung W.-H."/>
            <person name="Park Y.S."/>
        </authorList>
    </citation>
    <scope>NUCLEOTIDE SEQUENCE [LARGE SCALE GENOMIC DNA]</scope>
    <source>
        <strain evidence="2">ML311-T8</strain>
    </source>
</reference>
<dbReference type="KEGG" id="ppsc:EHS13_03195"/>
<dbReference type="AlphaFoldDB" id="A0A6B8RES9"/>
<organism evidence="1 2">
    <name type="scientific">Paenibacillus psychroresistens</name>
    <dbReference type="NCBI Taxonomy" id="1778678"/>
    <lineage>
        <taxon>Bacteria</taxon>
        <taxon>Bacillati</taxon>
        <taxon>Bacillota</taxon>
        <taxon>Bacilli</taxon>
        <taxon>Bacillales</taxon>
        <taxon>Paenibacillaceae</taxon>
        <taxon>Paenibacillus</taxon>
    </lineage>
</organism>
<protein>
    <submittedName>
        <fullName evidence="1">Uncharacterized protein</fullName>
    </submittedName>
</protein>
<accession>A0A6B8RES9</accession>
<proteinExistence type="predicted"/>
<sequence>MDRMNYWVSVGNHEIVPQGEGNNHEFEIAANEQELDLLRELFDEMDQIDNSLVLKRASTPYEVFTPAGQEVKTLPYDKKLIDVYRTIYDLGLPNTKEHIRGMNIL</sequence>
<evidence type="ECO:0000313" key="2">
    <source>
        <dbReference type="Proteomes" id="UP000426246"/>
    </source>
</evidence>
<dbReference type="RefSeq" id="WP_155698978.1">
    <property type="nucleotide sequence ID" value="NZ_CP034235.1"/>
</dbReference>
<dbReference type="EMBL" id="CP034235">
    <property type="protein sequence ID" value="QGQ93982.1"/>
    <property type="molecule type" value="Genomic_DNA"/>
</dbReference>
<evidence type="ECO:0000313" key="1">
    <source>
        <dbReference type="EMBL" id="QGQ93982.1"/>
    </source>
</evidence>
<dbReference type="Proteomes" id="UP000426246">
    <property type="component" value="Chromosome"/>
</dbReference>
<name>A0A6B8RES9_9BACL</name>
<gene>
    <name evidence="1" type="ORF">EHS13_03195</name>
</gene>